<protein>
    <submittedName>
        <fullName evidence="2">Uncharacterized protein</fullName>
    </submittedName>
</protein>
<sequence>MKTATILAGVVVCLLVTMANTRASPRTWLYELLENGDSTMSKRQVWNCLKDCGNDVSCDIMERFCGFSIKSHHYSDARITNKKRGLYKKSSPLMNCGCEFNADDYFDCYE</sequence>
<keyword evidence="1" id="KW-0732">Signal</keyword>
<organism evidence="2 3">
    <name type="scientific">Clytia hemisphaerica</name>
    <dbReference type="NCBI Taxonomy" id="252671"/>
    <lineage>
        <taxon>Eukaryota</taxon>
        <taxon>Metazoa</taxon>
        <taxon>Cnidaria</taxon>
        <taxon>Hydrozoa</taxon>
        <taxon>Hydroidolina</taxon>
        <taxon>Leptothecata</taxon>
        <taxon>Obeliida</taxon>
        <taxon>Clytiidae</taxon>
        <taxon>Clytia</taxon>
    </lineage>
</organism>
<evidence type="ECO:0000256" key="1">
    <source>
        <dbReference type="SAM" id="SignalP"/>
    </source>
</evidence>
<feature type="signal peptide" evidence="1">
    <location>
        <begin position="1"/>
        <end position="23"/>
    </location>
</feature>
<proteinExistence type="predicted"/>
<dbReference type="EnsemblMetazoa" id="CLYHEMT024683.1">
    <property type="protein sequence ID" value="CLYHEMP024683.1"/>
    <property type="gene ID" value="CLYHEMG024683"/>
</dbReference>
<dbReference type="AlphaFoldDB" id="A0A7M5XNU5"/>
<accession>A0A7M5XNU5</accession>
<name>A0A7M5XNU5_9CNID</name>
<dbReference type="Proteomes" id="UP000594262">
    <property type="component" value="Unplaced"/>
</dbReference>
<keyword evidence="3" id="KW-1185">Reference proteome</keyword>
<feature type="chain" id="PRO_5029759574" evidence="1">
    <location>
        <begin position="24"/>
        <end position="110"/>
    </location>
</feature>
<reference evidence="2" key="1">
    <citation type="submission" date="2021-01" db="UniProtKB">
        <authorList>
            <consortium name="EnsemblMetazoa"/>
        </authorList>
    </citation>
    <scope>IDENTIFICATION</scope>
</reference>
<evidence type="ECO:0000313" key="2">
    <source>
        <dbReference type="EnsemblMetazoa" id="CLYHEMP024683.1"/>
    </source>
</evidence>
<evidence type="ECO:0000313" key="3">
    <source>
        <dbReference type="Proteomes" id="UP000594262"/>
    </source>
</evidence>